<keyword evidence="9" id="KW-0418">Kinase</keyword>
<dbReference type="InterPro" id="IPR000700">
    <property type="entry name" value="PAS-assoc_C"/>
</dbReference>
<sequence>MSDREPDVRQLMQGMDQPNSMSGRMEGLPLCLRQASSLVQAAIAPMVMVTGPDGVILGNEAWARLTGRQAADLPEMLRAAAQDVLDHPAARSLLVPCDKAPAAALWPVLDEAGQAQGVLILLIASSEPQDAACAAAIIAGAEDAVLSVDRHLRITSWNGGARRLFGHAAEEVLGHPVTLLSPHPDEDRATLDLILHGERVATRQTLWLRKDGKRLHVSLAVSPIRDRAGQITGAAVIARDSSASHDLERLQKVLIGEMKHRVKNVLSTVQAIARQTMGSERTEAYVTFEKRILALGRAQDLITRDASEGVDLQGVVASVLAPFPQSQFRFEGPPVRVSSRAAVALALGLHELATNAVKYGALSVRSGCVRIRWAVTAGPPAEFVLHWREEGGPAVAPPQRKGFGTVVIQDVLAAELQGRVRLIHAEEGVICDLTAPMASVQEQEL</sequence>
<feature type="domain" description="PAC" evidence="14">
    <location>
        <begin position="201"/>
        <end position="253"/>
    </location>
</feature>
<dbReference type="RefSeq" id="WP_197643141.1">
    <property type="nucleotide sequence ID" value="NZ_JAEACP010000008.1"/>
</dbReference>
<dbReference type="InterPro" id="IPR011102">
    <property type="entry name" value="Sig_transdc_His_kinase_HWE"/>
</dbReference>
<evidence type="ECO:0000256" key="12">
    <source>
        <dbReference type="SAM" id="MobiDB-lite"/>
    </source>
</evidence>
<evidence type="ECO:0000259" key="13">
    <source>
        <dbReference type="PROSITE" id="PS50112"/>
    </source>
</evidence>
<dbReference type="Gene3D" id="3.30.565.10">
    <property type="entry name" value="Histidine kinase-like ATPase, C-terminal domain"/>
    <property type="match status" value="1"/>
</dbReference>
<feature type="region of interest" description="Disordered" evidence="12">
    <location>
        <begin position="1"/>
        <end position="21"/>
    </location>
</feature>
<name>A0ABV7DV16_9RHOB</name>
<dbReference type="Proteomes" id="UP001595445">
    <property type="component" value="Unassembled WGS sequence"/>
</dbReference>
<keyword evidence="4" id="KW-0285">Flavoprotein</keyword>
<evidence type="ECO:0000256" key="3">
    <source>
        <dbReference type="ARBA" id="ARBA00022553"/>
    </source>
</evidence>
<dbReference type="InterPro" id="IPR035965">
    <property type="entry name" value="PAS-like_dom_sf"/>
</dbReference>
<dbReference type="SMART" id="SM00091">
    <property type="entry name" value="PAS"/>
    <property type="match status" value="2"/>
</dbReference>
<evidence type="ECO:0000256" key="8">
    <source>
        <dbReference type="ARBA" id="ARBA00022741"/>
    </source>
</evidence>
<dbReference type="InterPro" id="IPR036890">
    <property type="entry name" value="HATPase_C_sf"/>
</dbReference>
<evidence type="ECO:0000256" key="5">
    <source>
        <dbReference type="ARBA" id="ARBA00022643"/>
    </source>
</evidence>
<dbReference type="PROSITE" id="PS50112">
    <property type="entry name" value="PAS"/>
    <property type="match status" value="1"/>
</dbReference>
<organism evidence="15 16">
    <name type="scientific">Tabrizicola soli</name>
    <dbReference type="NCBI Taxonomy" id="2185115"/>
    <lineage>
        <taxon>Bacteria</taxon>
        <taxon>Pseudomonadati</taxon>
        <taxon>Pseudomonadota</taxon>
        <taxon>Alphaproteobacteria</taxon>
        <taxon>Rhodobacterales</taxon>
        <taxon>Paracoccaceae</taxon>
        <taxon>Tabrizicola</taxon>
    </lineage>
</organism>
<dbReference type="PANTHER" id="PTHR41523:SF7">
    <property type="entry name" value="HISTIDINE KINASE"/>
    <property type="match status" value="1"/>
</dbReference>
<keyword evidence="3" id="KW-0597">Phosphoprotein</keyword>
<reference evidence="16" key="1">
    <citation type="journal article" date="2019" name="Int. J. Syst. Evol. Microbiol.">
        <title>The Global Catalogue of Microorganisms (GCM) 10K type strain sequencing project: providing services to taxonomists for standard genome sequencing and annotation.</title>
        <authorList>
            <consortium name="The Broad Institute Genomics Platform"/>
            <consortium name="The Broad Institute Genome Sequencing Center for Infectious Disease"/>
            <person name="Wu L."/>
            <person name="Ma J."/>
        </authorList>
    </citation>
    <scope>NUCLEOTIDE SEQUENCE [LARGE SCALE GENOMIC DNA]</scope>
    <source>
        <strain evidence="16">KCTC 62102</strain>
    </source>
</reference>
<evidence type="ECO:0000256" key="9">
    <source>
        <dbReference type="ARBA" id="ARBA00022777"/>
    </source>
</evidence>
<evidence type="ECO:0000256" key="4">
    <source>
        <dbReference type="ARBA" id="ARBA00022630"/>
    </source>
</evidence>
<evidence type="ECO:0000256" key="10">
    <source>
        <dbReference type="ARBA" id="ARBA00022840"/>
    </source>
</evidence>
<evidence type="ECO:0000313" key="16">
    <source>
        <dbReference type="Proteomes" id="UP001595445"/>
    </source>
</evidence>
<dbReference type="SMART" id="SM00911">
    <property type="entry name" value="HWE_HK"/>
    <property type="match status" value="1"/>
</dbReference>
<keyword evidence="10" id="KW-0067">ATP-binding</keyword>
<keyword evidence="16" id="KW-1185">Reference proteome</keyword>
<dbReference type="CDD" id="cd00130">
    <property type="entry name" value="PAS"/>
    <property type="match status" value="1"/>
</dbReference>
<evidence type="ECO:0000313" key="15">
    <source>
        <dbReference type="EMBL" id="MFC3085934.1"/>
    </source>
</evidence>
<dbReference type="Pfam" id="PF07536">
    <property type="entry name" value="HWE_HK"/>
    <property type="match status" value="1"/>
</dbReference>
<dbReference type="EC" id="2.7.13.3" evidence="2"/>
<comment type="caution">
    <text evidence="15">The sequence shown here is derived from an EMBL/GenBank/DDBJ whole genome shotgun (WGS) entry which is preliminary data.</text>
</comment>
<evidence type="ECO:0000256" key="1">
    <source>
        <dbReference type="ARBA" id="ARBA00000085"/>
    </source>
</evidence>
<keyword evidence="5" id="KW-0288">FMN</keyword>
<dbReference type="InterPro" id="IPR000014">
    <property type="entry name" value="PAS"/>
</dbReference>
<dbReference type="PANTHER" id="PTHR41523">
    <property type="entry name" value="TWO-COMPONENT SYSTEM SENSOR PROTEIN"/>
    <property type="match status" value="1"/>
</dbReference>
<keyword evidence="6" id="KW-0808">Transferase</keyword>
<dbReference type="EMBL" id="JBHRSM010000013">
    <property type="protein sequence ID" value="MFC3085934.1"/>
    <property type="molecule type" value="Genomic_DNA"/>
</dbReference>
<evidence type="ECO:0000256" key="2">
    <source>
        <dbReference type="ARBA" id="ARBA00012438"/>
    </source>
</evidence>
<keyword evidence="8" id="KW-0547">Nucleotide-binding</keyword>
<evidence type="ECO:0000259" key="14">
    <source>
        <dbReference type="PROSITE" id="PS50113"/>
    </source>
</evidence>
<keyword evidence="11" id="KW-0843">Virulence</keyword>
<proteinExistence type="predicted"/>
<dbReference type="InterPro" id="IPR013767">
    <property type="entry name" value="PAS_fold"/>
</dbReference>
<accession>A0ABV7DV16</accession>
<evidence type="ECO:0000256" key="7">
    <source>
        <dbReference type="ARBA" id="ARBA00022737"/>
    </source>
</evidence>
<dbReference type="Gene3D" id="3.30.450.20">
    <property type="entry name" value="PAS domain"/>
    <property type="match status" value="1"/>
</dbReference>
<keyword evidence="7" id="KW-0677">Repeat</keyword>
<comment type="catalytic activity">
    <reaction evidence="1">
        <text>ATP + protein L-histidine = ADP + protein N-phospho-L-histidine.</text>
        <dbReference type="EC" id="2.7.13.3"/>
    </reaction>
</comment>
<dbReference type="PROSITE" id="PS50113">
    <property type="entry name" value="PAC"/>
    <property type="match status" value="1"/>
</dbReference>
<evidence type="ECO:0000256" key="11">
    <source>
        <dbReference type="ARBA" id="ARBA00023026"/>
    </source>
</evidence>
<dbReference type="SUPFAM" id="SSF55785">
    <property type="entry name" value="PYP-like sensor domain (PAS domain)"/>
    <property type="match status" value="1"/>
</dbReference>
<protein>
    <recommendedName>
        <fullName evidence="2">histidine kinase</fullName>
        <ecNumber evidence="2">2.7.13.3</ecNumber>
    </recommendedName>
</protein>
<feature type="domain" description="PAS" evidence="13">
    <location>
        <begin position="137"/>
        <end position="186"/>
    </location>
</feature>
<dbReference type="Pfam" id="PF00989">
    <property type="entry name" value="PAS"/>
    <property type="match status" value="1"/>
</dbReference>
<evidence type="ECO:0000256" key="6">
    <source>
        <dbReference type="ARBA" id="ARBA00022679"/>
    </source>
</evidence>
<dbReference type="NCBIfam" id="TIGR00229">
    <property type="entry name" value="sensory_box"/>
    <property type="match status" value="1"/>
</dbReference>
<gene>
    <name evidence="15" type="ORF">ACFOD6_07715</name>
</gene>